<evidence type="ECO:0000313" key="2">
    <source>
        <dbReference type="Proteomes" id="UP001057402"/>
    </source>
</evidence>
<comment type="caution">
    <text evidence="1">The sequence shown here is derived from an EMBL/GenBank/DDBJ whole genome shotgun (WGS) entry which is preliminary data.</text>
</comment>
<sequence length="101" mass="10934">MATPLASLVVSVLVAVLSFLPPSSGTTYWCVCKGGLGDAFLQKALDYACSAGTDCGPMKQTGACYSPNTVRAHWSYAVNSYVYQRKGQAQGLFWLCFPFEY</sequence>
<name>A0ACB9MRN7_9MYRT</name>
<accession>A0ACB9MRN7</accession>
<proteinExistence type="predicted"/>
<organism evidence="1 2">
    <name type="scientific">Melastoma candidum</name>
    <dbReference type="NCBI Taxonomy" id="119954"/>
    <lineage>
        <taxon>Eukaryota</taxon>
        <taxon>Viridiplantae</taxon>
        <taxon>Streptophyta</taxon>
        <taxon>Embryophyta</taxon>
        <taxon>Tracheophyta</taxon>
        <taxon>Spermatophyta</taxon>
        <taxon>Magnoliopsida</taxon>
        <taxon>eudicotyledons</taxon>
        <taxon>Gunneridae</taxon>
        <taxon>Pentapetalae</taxon>
        <taxon>rosids</taxon>
        <taxon>malvids</taxon>
        <taxon>Myrtales</taxon>
        <taxon>Melastomataceae</taxon>
        <taxon>Melastomatoideae</taxon>
        <taxon>Melastomateae</taxon>
        <taxon>Melastoma</taxon>
    </lineage>
</organism>
<gene>
    <name evidence="1" type="ORF">MLD38_031892</name>
</gene>
<dbReference type="Proteomes" id="UP001057402">
    <property type="component" value="Chromosome 9"/>
</dbReference>
<dbReference type="EMBL" id="CM042888">
    <property type="protein sequence ID" value="KAI4326595.1"/>
    <property type="molecule type" value="Genomic_DNA"/>
</dbReference>
<keyword evidence="2" id="KW-1185">Reference proteome</keyword>
<evidence type="ECO:0000313" key="1">
    <source>
        <dbReference type="EMBL" id="KAI4326595.1"/>
    </source>
</evidence>
<protein>
    <submittedName>
        <fullName evidence="1">Uncharacterized protein</fullName>
    </submittedName>
</protein>
<reference evidence="2" key="1">
    <citation type="journal article" date="2023" name="Front. Plant Sci.">
        <title>Chromosomal-level genome assembly of Melastoma candidum provides insights into trichome evolution.</title>
        <authorList>
            <person name="Zhong Y."/>
            <person name="Wu W."/>
            <person name="Sun C."/>
            <person name="Zou P."/>
            <person name="Liu Y."/>
            <person name="Dai S."/>
            <person name="Zhou R."/>
        </authorList>
    </citation>
    <scope>NUCLEOTIDE SEQUENCE [LARGE SCALE GENOMIC DNA]</scope>
</reference>